<gene>
    <name evidence="1" type="ORF">L6452_21552</name>
</gene>
<proteinExistence type="predicted"/>
<protein>
    <submittedName>
        <fullName evidence="1">Uncharacterized protein</fullName>
    </submittedName>
</protein>
<reference evidence="2" key="1">
    <citation type="journal article" date="2022" name="Mol. Ecol. Resour.">
        <title>The genomes of chicory, endive, great burdock and yacon provide insights into Asteraceae palaeo-polyploidization history and plant inulin production.</title>
        <authorList>
            <person name="Fan W."/>
            <person name="Wang S."/>
            <person name="Wang H."/>
            <person name="Wang A."/>
            <person name="Jiang F."/>
            <person name="Liu H."/>
            <person name="Zhao H."/>
            <person name="Xu D."/>
            <person name="Zhang Y."/>
        </authorList>
    </citation>
    <scope>NUCLEOTIDE SEQUENCE [LARGE SCALE GENOMIC DNA]</scope>
    <source>
        <strain evidence="2">cv. Niubang</strain>
    </source>
</reference>
<organism evidence="1 2">
    <name type="scientific">Arctium lappa</name>
    <name type="common">Greater burdock</name>
    <name type="synonym">Lappa major</name>
    <dbReference type="NCBI Taxonomy" id="4217"/>
    <lineage>
        <taxon>Eukaryota</taxon>
        <taxon>Viridiplantae</taxon>
        <taxon>Streptophyta</taxon>
        <taxon>Embryophyta</taxon>
        <taxon>Tracheophyta</taxon>
        <taxon>Spermatophyta</taxon>
        <taxon>Magnoliopsida</taxon>
        <taxon>eudicotyledons</taxon>
        <taxon>Gunneridae</taxon>
        <taxon>Pentapetalae</taxon>
        <taxon>asterids</taxon>
        <taxon>campanulids</taxon>
        <taxon>Asterales</taxon>
        <taxon>Asteraceae</taxon>
        <taxon>Carduoideae</taxon>
        <taxon>Cardueae</taxon>
        <taxon>Arctiinae</taxon>
        <taxon>Arctium</taxon>
    </lineage>
</organism>
<accession>A0ACB9B1R6</accession>
<sequence length="145" mass="16590">MSTKMLTLMSQDKQQFTIEEQFAVQSITIKNMVEEDCVSSVIPLPNVHSETLTLVIEYLHKQASVAENDLKKFVSDREISTLLDLAKAASYLDIKGLMDLACDKLADLIKDMTVEELREIFQIENDFTPEEEQALRAEFPWAFEI</sequence>
<dbReference type="Proteomes" id="UP001055879">
    <property type="component" value="Linkage Group LG07"/>
</dbReference>
<comment type="caution">
    <text evidence="1">The sequence shown here is derived from an EMBL/GenBank/DDBJ whole genome shotgun (WGS) entry which is preliminary data.</text>
</comment>
<evidence type="ECO:0000313" key="2">
    <source>
        <dbReference type="Proteomes" id="UP001055879"/>
    </source>
</evidence>
<dbReference type="EMBL" id="CM042053">
    <property type="protein sequence ID" value="KAI3714595.1"/>
    <property type="molecule type" value="Genomic_DNA"/>
</dbReference>
<keyword evidence="2" id="KW-1185">Reference proteome</keyword>
<reference evidence="1 2" key="2">
    <citation type="journal article" date="2022" name="Mol. Ecol. Resour.">
        <title>The genomes of chicory, endive, great burdock and yacon provide insights into Asteraceae paleo-polyploidization history and plant inulin production.</title>
        <authorList>
            <person name="Fan W."/>
            <person name="Wang S."/>
            <person name="Wang H."/>
            <person name="Wang A."/>
            <person name="Jiang F."/>
            <person name="Liu H."/>
            <person name="Zhao H."/>
            <person name="Xu D."/>
            <person name="Zhang Y."/>
        </authorList>
    </citation>
    <scope>NUCLEOTIDE SEQUENCE [LARGE SCALE GENOMIC DNA]</scope>
    <source>
        <strain evidence="2">cv. Niubang</strain>
    </source>
</reference>
<evidence type="ECO:0000313" key="1">
    <source>
        <dbReference type="EMBL" id="KAI3714595.1"/>
    </source>
</evidence>
<name>A0ACB9B1R6_ARCLA</name>